<protein>
    <recommendedName>
        <fullName evidence="1">CBM20 domain-containing protein</fullName>
    </recommendedName>
</protein>
<keyword evidence="3" id="KW-1185">Reference proteome</keyword>
<name>A0AAW1S155_9CHLO</name>
<dbReference type="InterPro" id="IPR002044">
    <property type="entry name" value="CBM20"/>
</dbReference>
<dbReference type="InterPro" id="IPR013784">
    <property type="entry name" value="Carb-bd-like_fold"/>
</dbReference>
<dbReference type="AlphaFoldDB" id="A0AAW1S155"/>
<accession>A0AAW1S155</accession>
<evidence type="ECO:0000259" key="1">
    <source>
        <dbReference type="PROSITE" id="PS51166"/>
    </source>
</evidence>
<comment type="caution">
    <text evidence="2">The sequence shown here is derived from an EMBL/GenBank/DDBJ whole genome shotgun (WGS) entry which is preliminary data.</text>
</comment>
<dbReference type="PANTHER" id="PTHR15048:SF0">
    <property type="entry name" value="STARCH-BINDING DOMAIN-CONTAINING PROTEIN 1"/>
    <property type="match status" value="1"/>
</dbReference>
<dbReference type="InterPro" id="IPR013783">
    <property type="entry name" value="Ig-like_fold"/>
</dbReference>
<evidence type="ECO:0000313" key="3">
    <source>
        <dbReference type="Proteomes" id="UP001438707"/>
    </source>
</evidence>
<dbReference type="SUPFAM" id="SSF49452">
    <property type="entry name" value="Starch-binding domain-like"/>
    <property type="match status" value="1"/>
</dbReference>
<dbReference type="CDD" id="cd05467">
    <property type="entry name" value="CBM20"/>
    <property type="match status" value="1"/>
</dbReference>
<sequence>MMARPRPFYGRQGLQLGRVQVQPCHRNSVTTAVSGHTAHTSAIKVSFALPYRCNFGQSLSIVGSAHLLGSWNVQRGLQMQWTSGDVWTVEMELQTSTDATGVEYKYVGQELLERIQVQDAWDGPSSIDITWSPLHAEEFNSDTSFMRILTSKADAALSELDTAIKESLCLLHHLQDPMHPDALKADQRIAAAAHVAMEASQALQAAEACPASTLAATAKSPKET</sequence>
<dbReference type="GO" id="GO:0016020">
    <property type="term" value="C:membrane"/>
    <property type="evidence" value="ECO:0007669"/>
    <property type="project" value="TreeGrafter"/>
</dbReference>
<dbReference type="PROSITE" id="PS51166">
    <property type="entry name" value="CBM20"/>
    <property type="match status" value="1"/>
</dbReference>
<dbReference type="PANTHER" id="PTHR15048">
    <property type="entry name" value="STARCH-BINDING DOMAIN-CONTAINING PROTEIN 1"/>
    <property type="match status" value="1"/>
</dbReference>
<dbReference type="SMART" id="SM01065">
    <property type="entry name" value="CBM_2"/>
    <property type="match status" value="1"/>
</dbReference>
<proteinExistence type="predicted"/>
<evidence type="ECO:0000313" key="2">
    <source>
        <dbReference type="EMBL" id="KAK9840075.1"/>
    </source>
</evidence>
<organism evidence="2 3">
    <name type="scientific">Apatococcus lobatus</name>
    <dbReference type="NCBI Taxonomy" id="904363"/>
    <lineage>
        <taxon>Eukaryota</taxon>
        <taxon>Viridiplantae</taxon>
        <taxon>Chlorophyta</taxon>
        <taxon>core chlorophytes</taxon>
        <taxon>Trebouxiophyceae</taxon>
        <taxon>Chlorellales</taxon>
        <taxon>Chlorellaceae</taxon>
        <taxon>Apatococcus</taxon>
    </lineage>
</organism>
<feature type="domain" description="CBM20" evidence="1">
    <location>
        <begin position="37"/>
        <end position="147"/>
    </location>
</feature>
<gene>
    <name evidence="2" type="ORF">WJX74_002967</name>
</gene>
<dbReference type="GO" id="GO:2001070">
    <property type="term" value="F:starch binding"/>
    <property type="evidence" value="ECO:0007669"/>
    <property type="project" value="InterPro"/>
</dbReference>
<dbReference type="EMBL" id="JALJOS010000004">
    <property type="protein sequence ID" value="KAK9840075.1"/>
    <property type="molecule type" value="Genomic_DNA"/>
</dbReference>
<reference evidence="2 3" key="1">
    <citation type="journal article" date="2024" name="Nat. Commun.">
        <title>Phylogenomics reveals the evolutionary origins of lichenization in chlorophyte algae.</title>
        <authorList>
            <person name="Puginier C."/>
            <person name="Libourel C."/>
            <person name="Otte J."/>
            <person name="Skaloud P."/>
            <person name="Haon M."/>
            <person name="Grisel S."/>
            <person name="Petersen M."/>
            <person name="Berrin J.G."/>
            <person name="Delaux P.M."/>
            <person name="Dal Grande F."/>
            <person name="Keller J."/>
        </authorList>
    </citation>
    <scope>NUCLEOTIDE SEQUENCE [LARGE SCALE GENOMIC DNA]</scope>
    <source>
        <strain evidence="2 3">SAG 2145</strain>
    </source>
</reference>
<dbReference type="Proteomes" id="UP001438707">
    <property type="component" value="Unassembled WGS sequence"/>
</dbReference>
<dbReference type="Gene3D" id="2.60.40.10">
    <property type="entry name" value="Immunoglobulins"/>
    <property type="match status" value="1"/>
</dbReference>
<dbReference type="Pfam" id="PF00686">
    <property type="entry name" value="CBM_20"/>
    <property type="match status" value="1"/>
</dbReference>